<sequence length="150" mass="16292">MANPAIYCADCGTECEQVTGREAGARDPDLIDAQVWACSLCPEAWAPCAADGAAIGLPAGPDTRNARAVLRERQVERLIGEALRQTPNGRAIAEERVASFLAHELRLPIAEAAVDRLDIEWCRRAWLALKGAAYADVVRHAQTYRPRKAA</sequence>
<evidence type="ECO:0000313" key="1">
    <source>
        <dbReference type="EMBL" id="GJE77766.1"/>
    </source>
</evidence>
<accession>A0ABQ4V025</accession>
<protein>
    <submittedName>
        <fullName evidence="1">Uncharacterized protein</fullName>
    </submittedName>
</protein>
<dbReference type="Proteomes" id="UP001055093">
    <property type="component" value="Unassembled WGS sequence"/>
</dbReference>
<gene>
    <name evidence="1" type="ORF">BGCPKDLD_4373</name>
</gene>
<comment type="caution">
    <text evidence="1">The sequence shown here is derived from an EMBL/GenBank/DDBJ whole genome shotgun (WGS) entry which is preliminary data.</text>
</comment>
<name>A0ABQ4V025_9HYPH</name>
<dbReference type="RefSeq" id="WP_238308549.1">
    <property type="nucleotide sequence ID" value="NZ_BPRE01000017.1"/>
</dbReference>
<reference evidence="1" key="2">
    <citation type="submission" date="2021-08" db="EMBL/GenBank/DDBJ databases">
        <authorList>
            <person name="Tani A."/>
            <person name="Ola A."/>
            <person name="Ogura Y."/>
            <person name="Katsura K."/>
            <person name="Hayashi T."/>
        </authorList>
    </citation>
    <scope>NUCLEOTIDE SEQUENCE</scope>
    <source>
        <strain evidence="1">DSM 14458</strain>
    </source>
</reference>
<reference evidence="1" key="1">
    <citation type="journal article" date="2021" name="Front. Microbiol.">
        <title>Comprehensive Comparative Genomics and Phenotyping of Methylobacterium Species.</title>
        <authorList>
            <person name="Alessa O."/>
            <person name="Ogura Y."/>
            <person name="Fujitani Y."/>
            <person name="Takami H."/>
            <person name="Hayashi T."/>
            <person name="Sahin N."/>
            <person name="Tani A."/>
        </authorList>
    </citation>
    <scope>NUCLEOTIDE SEQUENCE</scope>
    <source>
        <strain evidence="1">DSM 14458</strain>
    </source>
</reference>
<organism evidence="1 2">
    <name type="scientific">Methylorubrum suomiense</name>
    <dbReference type="NCBI Taxonomy" id="144191"/>
    <lineage>
        <taxon>Bacteria</taxon>
        <taxon>Pseudomonadati</taxon>
        <taxon>Pseudomonadota</taxon>
        <taxon>Alphaproteobacteria</taxon>
        <taxon>Hyphomicrobiales</taxon>
        <taxon>Methylobacteriaceae</taxon>
        <taxon>Methylorubrum</taxon>
    </lineage>
</organism>
<proteinExistence type="predicted"/>
<dbReference type="EMBL" id="BPRE01000017">
    <property type="protein sequence ID" value="GJE77766.1"/>
    <property type="molecule type" value="Genomic_DNA"/>
</dbReference>
<evidence type="ECO:0000313" key="2">
    <source>
        <dbReference type="Proteomes" id="UP001055093"/>
    </source>
</evidence>
<keyword evidence="2" id="KW-1185">Reference proteome</keyword>